<comment type="caution">
    <text evidence="2">The sequence shown here is derived from an EMBL/GenBank/DDBJ whole genome shotgun (WGS) entry which is preliminary data.</text>
</comment>
<organism evidence="2 3">
    <name type="scientific">Sphaerisporangium rufum</name>
    <dbReference type="NCBI Taxonomy" id="1381558"/>
    <lineage>
        <taxon>Bacteria</taxon>
        <taxon>Bacillati</taxon>
        <taxon>Actinomycetota</taxon>
        <taxon>Actinomycetes</taxon>
        <taxon>Streptosporangiales</taxon>
        <taxon>Streptosporangiaceae</taxon>
        <taxon>Sphaerisporangium</taxon>
    </lineage>
</organism>
<evidence type="ECO:0000256" key="1">
    <source>
        <dbReference type="SAM" id="MobiDB-lite"/>
    </source>
</evidence>
<protein>
    <submittedName>
        <fullName evidence="2">Uncharacterized protein</fullName>
    </submittedName>
</protein>
<feature type="compositionally biased region" description="Low complexity" evidence="1">
    <location>
        <begin position="80"/>
        <end position="94"/>
    </location>
</feature>
<dbReference type="AlphaFoldDB" id="A0A919R3T7"/>
<accession>A0A919R3T7</accession>
<sequence length="94" mass="8874">MPRRDLLLRREPLVNPVAPDAAVAAVPAMDGRVIAPETGPGPPGVAAEGQAVRPEAAPGGAAGGPPGADGHAVRPGAGTGPAEGWAAPGGAPPG</sequence>
<dbReference type="Proteomes" id="UP000655287">
    <property type="component" value="Unassembled WGS sequence"/>
</dbReference>
<feature type="region of interest" description="Disordered" evidence="1">
    <location>
        <begin position="33"/>
        <end position="94"/>
    </location>
</feature>
<name>A0A919R3T7_9ACTN</name>
<evidence type="ECO:0000313" key="3">
    <source>
        <dbReference type="Proteomes" id="UP000655287"/>
    </source>
</evidence>
<gene>
    <name evidence="2" type="ORF">Sru01_37800</name>
</gene>
<dbReference type="EMBL" id="BOOU01000053">
    <property type="protein sequence ID" value="GII78798.1"/>
    <property type="molecule type" value="Genomic_DNA"/>
</dbReference>
<evidence type="ECO:0000313" key="2">
    <source>
        <dbReference type="EMBL" id="GII78798.1"/>
    </source>
</evidence>
<keyword evidence="3" id="KW-1185">Reference proteome</keyword>
<reference evidence="2" key="1">
    <citation type="submission" date="2021-01" db="EMBL/GenBank/DDBJ databases">
        <title>Whole genome shotgun sequence of Sphaerisporangium rufum NBRC 109079.</title>
        <authorList>
            <person name="Komaki H."/>
            <person name="Tamura T."/>
        </authorList>
    </citation>
    <scope>NUCLEOTIDE SEQUENCE</scope>
    <source>
        <strain evidence="2">NBRC 109079</strain>
    </source>
</reference>
<proteinExistence type="predicted"/>